<organism evidence="2 3">
    <name type="scientific">Periplaneta americana</name>
    <name type="common">American cockroach</name>
    <name type="synonym">Blatta americana</name>
    <dbReference type="NCBI Taxonomy" id="6978"/>
    <lineage>
        <taxon>Eukaryota</taxon>
        <taxon>Metazoa</taxon>
        <taxon>Ecdysozoa</taxon>
        <taxon>Arthropoda</taxon>
        <taxon>Hexapoda</taxon>
        <taxon>Insecta</taxon>
        <taxon>Pterygota</taxon>
        <taxon>Neoptera</taxon>
        <taxon>Polyneoptera</taxon>
        <taxon>Dictyoptera</taxon>
        <taxon>Blattodea</taxon>
        <taxon>Blattoidea</taxon>
        <taxon>Blattidae</taxon>
        <taxon>Blattinae</taxon>
        <taxon>Periplaneta</taxon>
    </lineage>
</organism>
<comment type="caution">
    <text evidence="2">The sequence shown here is derived from an EMBL/GenBank/DDBJ whole genome shotgun (WGS) entry which is preliminary data.</text>
</comment>
<dbReference type="Pfam" id="PF00078">
    <property type="entry name" value="RVT_1"/>
    <property type="match status" value="1"/>
</dbReference>
<proteinExistence type="predicted"/>
<evidence type="ECO:0000313" key="3">
    <source>
        <dbReference type="Proteomes" id="UP001148838"/>
    </source>
</evidence>
<dbReference type="SUPFAM" id="SSF56672">
    <property type="entry name" value="DNA/RNA polymerases"/>
    <property type="match status" value="1"/>
</dbReference>
<dbReference type="PROSITE" id="PS50878">
    <property type="entry name" value="RT_POL"/>
    <property type="match status" value="1"/>
</dbReference>
<dbReference type="InterPro" id="IPR043502">
    <property type="entry name" value="DNA/RNA_pol_sf"/>
</dbReference>
<accession>A0ABQ8RYH4</accession>
<dbReference type="EMBL" id="JAJSOF020000039">
    <property type="protein sequence ID" value="KAJ4426792.1"/>
    <property type="molecule type" value="Genomic_DNA"/>
</dbReference>
<reference evidence="2 3" key="1">
    <citation type="journal article" date="2022" name="Allergy">
        <title>Genome assembly and annotation of Periplaneta americana reveal a comprehensive cockroach allergen profile.</title>
        <authorList>
            <person name="Wang L."/>
            <person name="Xiong Q."/>
            <person name="Saelim N."/>
            <person name="Wang L."/>
            <person name="Nong W."/>
            <person name="Wan A.T."/>
            <person name="Shi M."/>
            <person name="Liu X."/>
            <person name="Cao Q."/>
            <person name="Hui J.H.L."/>
            <person name="Sookrung N."/>
            <person name="Leung T.F."/>
            <person name="Tungtrongchitr A."/>
            <person name="Tsui S.K.W."/>
        </authorList>
    </citation>
    <scope>NUCLEOTIDE SEQUENCE [LARGE SCALE GENOMIC DNA]</scope>
    <source>
        <strain evidence="2">PWHHKU_190912</strain>
    </source>
</reference>
<evidence type="ECO:0000313" key="2">
    <source>
        <dbReference type="EMBL" id="KAJ4426792.1"/>
    </source>
</evidence>
<dbReference type="PANTHER" id="PTHR47027:SF20">
    <property type="entry name" value="REVERSE TRANSCRIPTASE-LIKE PROTEIN WITH RNA-DIRECTED DNA POLYMERASE DOMAIN"/>
    <property type="match status" value="1"/>
</dbReference>
<dbReference type="PANTHER" id="PTHR47027">
    <property type="entry name" value="REVERSE TRANSCRIPTASE DOMAIN-CONTAINING PROTEIN"/>
    <property type="match status" value="1"/>
</dbReference>
<protein>
    <recommendedName>
        <fullName evidence="1">Reverse transcriptase domain-containing protein</fullName>
    </recommendedName>
</protein>
<sequence>MCHGSLYAVMWLADEPREFNLPTIPQRRITCEAEKLASKYGVHSEDTESYPTFARIGLRENPGKNLNQVTCSDRDSNPGHLVSQPDALTVTPQDEIQIQTAEPFIPEPTLSEVEIAIVNPKKYKSPGIDQIPAELIQESGRALSSEIYKLILEKKWEYKGTVYQLFIDFKKAYDSVKREVLYNIFIEFGIPKKLVRLTKMCLSETYTRVCVGQFLSDAFPIHCGLKQGDEVSPLLFNFALEYAIRKVQDNTEGLELNGLHQLLVYADDVNMLGENPQTIKGNAEILVQASKAIGLEVNPEKTKYMIMSRDQNIVRNGTIKVGDLSFEEVEKFTYLGATSSVKNLKVRIYQTVILPVVLYGCETWTLTLREEQRLRVFENKVLRKIFGAKSDEVTGEWRKLHNTELHALYSSSDIIRTIKSRRLRLTGHVARMGESRNAYSVLVGRPEGKRPLGRPRRRWEDNIKVDLREVGYDGRDWINLAHDRDQWWAFVRAAMNLRVSIEL</sequence>
<dbReference type="Proteomes" id="UP001148838">
    <property type="component" value="Unassembled WGS sequence"/>
</dbReference>
<dbReference type="InterPro" id="IPR000477">
    <property type="entry name" value="RT_dom"/>
</dbReference>
<feature type="domain" description="Reverse transcriptase" evidence="1">
    <location>
        <begin position="1"/>
        <end position="339"/>
    </location>
</feature>
<evidence type="ECO:0000259" key="1">
    <source>
        <dbReference type="PROSITE" id="PS50878"/>
    </source>
</evidence>
<name>A0ABQ8RYH4_PERAM</name>
<gene>
    <name evidence="2" type="ORF">ANN_26591</name>
</gene>
<keyword evidence="3" id="KW-1185">Reference proteome</keyword>